<keyword evidence="2 5" id="KW-0808">Transferase</keyword>
<comment type="caution">
    <text evidence="5">Lacks conserved residue(s) required for the propagation of feature annotation.</text>
</comment>
<evidence type="ECO:0000259" key="7">
    <source>
        <dbReference type="PROSITE" id="PS51006"/>
    </source>
</evidence>
<comment type="function">
    <text evidence="5">Catalyzes the irreversible transfer of a propylamine group from the amino donor S-adenosylmethioninamine (decarboxy-AdoMet) to putrescine (1,4-diaminobutane) to yield spermidine.</text>
</comment>
<protein>
    <recommendedName>
        <fullName evidence="5">Polyamine aminopropyltransferase</fullName>
    </recommendedName>
    <alternativeName>
        <fullName evidence="5">Putrescine aminopropyltransferase</fullName>
        <shortName evidence="5">PAPT</shortName>
    </alternativeName>
    <alternativeName>
        <fullName evidence="5">Spermidine synthase</fullName>
        <shortName evidence="5">SPDS</shortName>
        <shortName evidence="5">SPDSY</shortName>
        <ecNumber evidence="5">2.5.1.16</ecNumber>
    </alternativeName>
</protein>
<feature type="binding site" evidence="5">
    <location>
        <begin position="361"/>
        <end position="362"/>
    </location>
    <ligand>
        <name>S-methyl-5'-thioadenosine</name>
        <dbReference type="ChEBI" id="CHEBI:17509"/>
    </ligand>
</feature>
<comment type="subcellular location">
    <subcellularLocation>
        <location evidence="5">Cell membrane</location>
        <topology evidence="5">Multi-pass membrane protein</topology>
    </subcellularLocation>
</comment>
<comment type="catalytic activity">
    <reaction evidence="5">
        <text>S-adenosyl 3-(methylsulfanyl)propylamine + putrescine = S-methyl-5'-thioadenosine + spermidine + H(+)</text>
        <dbReference type="Rhea" id="RHEA:12721"/>
        <dbReference type="ChEBI" id="CHEBI:15378"/>
        <dbReference type="ChEBI" id="CHEBI:17509"/>
        <dbReference type="ChEBI" id="CHEBI:57443"/>
        <dbReference type="ChEBI" id="CHEBI:57834"/>
        <dbReference type="ChEBI" id="CHEBI:326268"/>
        <dbReference type="EC" id="2.5.1.16"/>
    </reaction>
</comment>
<dbReference type="UniPathway" id="UPA00248">
    <property type="reaction ID" value="UER00314"/>
</dbReference>
<feature type="transmembrane region" description="Helical" evidence="5">
    <location>
        <begin position="92"/>
        <end position="111"/>
    </location>
</feature>
<feature type="domain" description="PABS" evidence="7">
    <location>
        <begin position="228"/>
        <end position="458"/>
    </location>
</feature>
<name>A0A1W1XQ30_9BACT</name>
<dbReference type="Proteomes" id="UP000192783">
    <property type="component" value="Unassembled WGS sequence"/>
</dbReference>
<feature type="transmembrane region" description="Helical" evidence="5">
    <location>
        <begin position="213"/>
        <end position="235"/>
    </location>
</feature>
<feature type="binding site" evidence="5">
    <location>
        <position position="253"/>
    </location>
    <ligand>
        <name>S-methyl-5'-thioadenosine</name>
        <dbReference type="ChEBI" id="CHEBI:17509"/>
    </ligand>
</feature>
<keyword evidence="5" id="KW-1003">Cell membrane</keyword>
<sequence length="526" mass="58815">MAETSVASSGDSTPVPAPAGARRVLQCCVVATGLAGIVAEYTLSTLASYLLGDTIFQWVMTISVFLFAMGVGSRTTGRIQRRVLESFVATEYALSLAVAVAVPASYALAAWPDWLPVALYGFTFLIGFLIGMEIPLVIRINAEFETLSLNLSNVLEKDYIGALLGGVFFAFIGLPRLGLSRTPLVLGAVNYLVAAFFWKTFRHRLPSRFWSVGAVAVLVLLAAVAVGTGPVMLWGEQKRYKDLVIYEEQSPYQKIVMTQWRDYFWIYLDGHQQLSSFDEARYHECLVHPAMLAAKRHGTVLILGGGDGCAAREVLKYPDVKRITLVDLDPAMTRLAREHPLVVAANDGALNDPRVRIVHEDAYQFVQRTDAVFQVVLIDLPDPRNPGLERLYGVEFYRMLRRLVPPGGVIVTQATSPVFSREAFWCIHDTMRAAGWKTVPLHANVPTMGEWGWVMGMREETDHLPERLAEVARRRLPPTRYLDPEVLRSLFVFGKDLRRGPEPLLVHSEKKPVLYRAYEQGLWETY</sequence>
<dbReference type="AlphaFoldDB" id="A0A1W1XQ30"/>
<evidence type="ECO:0000256" key="4">
    <source>
        <dbReference type="ARBA" id="ARBA00023115"/>
    </source>
</evidence>
<feature type="transmembrane region" description="Helical" evidence="5">
    <location>
        <begin position="159"/>
        <end position="178"/>
    </location>
</feature>
<dbReference type="EC" id="2.5.1.16" evidence="5"/>
<dbReference type="GO" id="GO:0005886">
    <property type="term" value="C:plasma membrane"/>
    <property type="evidence" value="ECO:0007669"/>
    <property type="project" value="UniProtKB-SubCell"/>
</dbReference>
<dbReference type="OrthoDB" id="9793120at2"/>
<dbReference type="InterPro" id="IPR030374">
    <property type="entry name" value="PABS"/>
</dbReference>
<feature type="transmembrane region" description="Helical" evidence="5">
    <location>
        <begin position="184"/>
        <end position="201"/>
    </location>
</feature>
<comment type="pathway">
    <text evidence="5">Amine and polyamine biosynthesis; spermidine biosynthesis; spermidine from putrescine: step 1/1.</text>
</comment>
<comment type="subunit">
    <text evidence="5">Homodimer or homotetramer.</text>
</comment>
<dbReference type="HAMAP" id="MF_00198">
    <property type="entry name" value="Spermidine_synth"/>
    <property type="match status" value="1"/>
</dbReference>
<keyword evidence="5" id="KW-0472">Membrane</keyword>
<keyword evidence="3 5" id="KW-0745">Spermidine biosynthesis</keyword>
<dbReference type="PANTHER" id="PTHR43317:SF1">
    <property type="entry name" value="THERMOSPERMINE SYNTHASE ACAULIS5"/>
    <property type="match status" value="1"/>
</dbReference>
<accession>A0A1W1XQ30</accession>
<evidence type="ECO:0000256" key="3">
    <source>
        <dbReference type="ARBA" id="ARBA00023066"/>
    </source>
</evidence>
<dbReference type="Gene3D" id="3.40.50.150">
    <property type="entry name" value="Vaccinia Virus protein VP39"/>
    <property type="match status" value="1"/>
</dbReference>
<organism evidence="8 9">
    <name type="scientific">Desulfacinum hydrothermale DSM 13146</name>
    <dbReference type="NCBI Taxonomy" id="1121390"/>
    <lineage>
        <taxon>Bacteria</taxon>
        <taxon>Pseudomonadati</taxon>
        <taxon>Thermodesulfobacteriota</taxon>
        <taxon>Syntrophobacteria</taxon>
        <taxon>Syntrophobacterales</taxon>
        <taxon>Syntrophobacteraceae</taxon>
        <taxon>Desulfacinum</taxon>
    </lineage>
</organism>
<feature type="binding site" evidence="5">
    <location>
        <position position="307"/>
    </location>
    <ligand>
        <name>spermidine</name>
        <dbReference type="ChEBI" id="CHEBI:57834"/>
    </ligand>
</feature>
<keyword evidence="4 5" id="KW-0620">Polyamine biosynthesis</keyword>
<dbReference type="InterPro" id="IPR001045">
    <property type="entry name" value="Spermi_synthase"/>
</dbReference>
<evidence type="ECO:0000313" key="8">
    <source>
        <dbReference type="EMBL" id="SMC25977.1"/>
    </source>
</evidence>
<feature type="binding site" evidence="5">
    <location>
        <position position="283"/>
    </location>
    <ligand>
        <name>spermidine</name>
        <dbReference type="ChEBI" id="CHEBI:57834"/>
    </ligand>
</feature>
<dbReference type="NCBIfam" id="NF002956">
    <property type="entry name" value="PRK03612.1"/>
    <property type="match status" value="1"/>
</dbReference>
<evidence type="ECO:0000313" key="9">
    <source>
        <dbReference type="Proteomes" id="UP000192783"/>
    </source>
</evidence>
<dbReference type="GO" id="GO:0004766">
    <property type="term" value="F:spermidine synthase activity"/>
    <property type="evidence" value="ECO:0007669"/>
    <property type="project" value="UniProtKB-UniRule"/>
</dbReference>
<dbReference type="Pfam" id="PF01564">
    <property type="entry name" value="Spermine_synth"/>
    <property type="match status" value="1"/>
</dbReference>
<reference evidence="8 9" key="1">
    <citation type="submission" date="2017-04" db="EMBL/GenBank/DDBJ databases">
        <authorList>
            <person name="Afonso C.L."/>
            <person name="Miller P.J."/>
            <person name="Scott M.A."/>
            <person name="Spackman E."/>
            <person name="Goraichik I."/>
            <person name="Dimitrov K.M."/>
            <person name="Suarez D.L."/>
            <person name="Swayne D.E."/>
        </authorList>
    </citation>
    <scope>NUCLEOTIDE SEQUENCE [LARGE SCALE GENOMIC DNA]</scope>
    <source>
        <strain evidence="8 9">DSM 13146</strain>
    </source>
</reference>
<feature type="transmembrane region" description="Helical" evidence="5">
    <location>
        <begin position="117"/>
        <end position="138"/>
    </location>
</feature>
<dbReference type="PANTHER" id="PTHR43317">
    <property type="entry name" value="THERMOSPERMINE SYNTHASE ACAULIS5"/>
    <property type="match status" value="1"/>
</dbReference>
<dbReference type="PROSITE" id="PS01330">
    <property type="entry name" value="PABS_1"/>
    <property type="match status" value="1"/>
</dbReference>
<dbReference type="InterPro" id="IPR029063">
    <property type="entry name" value="SAM-dependent_MTases_sf"/>
</dbReference>
<keyword evidence="9" id="KW-1185">Reference proteome</keyword>
<feature type="binding site" evidence="5">
    <location>
        <position position="327"/>
    </location>
    <ligand>
        <name>S-methyl-5'-thioadenosine</name>
        <dbReference type="ChEBI" id="CHEBI:17509"/>
    </ligand>
</feature>
<dbReference type="EMBL" id="FWXF01000015">
    <property type="protein sequence ID" value="SMC25977.1"/>
    <property type="molecule type" value="Genomic_DNA"/>
</dbReference>
<feature type="active site" description="Proton acceptor" evidence="5 6">
    <location>
        <position position="379"/>
    </location>
</feature>
<keyword evidence="5" id="KW-1133">Transmembrane helix</keyword>
<keyword evidence="5" id="KW-0812">Transmembrane</keyword>
<dbReference type="RefSeq" id="WP_084058243.1">
    <property type="nucleotide sequence ID" value="NZ_FWXF01000015.1"/>
</dbReference>
<feature type="transmembrane region" description="Helical" evidence="5">
    <location>
        <begin position="24"/>
        <end position="43"/>
    </location>
</feature>
<dbReference type="InterPro" id="IPR030373">
    <property type="entry name" value="PABS_CS"/>
</dbReference>
<dbReference type="STRING" id="1121390.SAMN02746041_02481"/>
<dbReference type="SUPFAM" id="SSF53335">
    <property type="entry name" value="S-adenosyl-L-methionine-dependent methyltransferases"/>
    <property type="match status" value="1"/>
</dbReference>
<dbReference type="CDD" id="cd02440">
    <property type="entry name" value="AdoMet_MTases"/>
    <property type="match status" value="1"/>
</dbReference>
<dbReference type="GO" id="GO:0008295">
    <property type="term" value="P:spermidine biosynthetic process"/>
    <property type="evidence" value="ECO:0007669"/>
    <property type="project" value="UniProtKB-UniRule"/>
</dbReference>
<evidence type="ECO:0000256" key="5">
    <source>
        <dbReference type="HAMAP-Rule" id="MF_00198"/>
    </source>
</evidence>
<feature type="transmembrane region" description="Helical" evidence="5">
    <location>
        <begin position="55"/>
        <end position="72"/>
    </location>
</feature>
<feature type="binding site" evidence="5">
    <location>
        <position position="386"/>
    </location>
    <ligand>
        <name>S-methyl-5'-thioadenosine</name>
        <dbReference type="ChEBI" id="CHEBI:17509"/>
    </ligand>
</feature>
<dbReference type="FunFam" id="3.40.50.150:FF:000088">
    <property type="entry name" value="Polyamine aminopropyltransferase"/>
    <property type="match status" value="1"/>
</dbReference>
<gene>
    <name evidence="5" type="primary">speE</name>
    <name evidence="8" type="ORF">SAMN02746041_02481</name>
</gene>
<evidence type="ECO:0000256" key="1">
    <source>
        <dbReference type="ARBA" id="ARBA00007867"/>
    </source>
</evidence>
<proteinExistence type="inferred from homology"/>
<dbReference type="GO" id="GO:0010487">
    <property type="term" value="F:thermospermine synthase activity"/>
    <property type="evidence" value="ECO:0007669"/>
    <property type="project" value="UniProtKB-ARBA"/>
</dbReference>
<comment type="similarity">
    <text evidence="1 5">Belongs to the spermidine/spermine synthase family.</text>
</comment>
<dbReference type="PROSITE" id="PS51006">
    <property type="entry name" value="PABS_2"/>
    <property type="match status" value="1"/>
</dbReference>
<evidence type="ECO:0000256" key="6">
    <source>
        <dbReference type="PROSITE-ProRule" id="PRU00354"/>
    </source>
</evidence>
<evidence type="ECO:0000256" key="2">
    <source>
        <dbReference type="ARBA" id="ARBA00022679"/>
    </source>
</evidence>